<dbReference type="PANTHER" id="PTHR31234:SF59">
    <property type="entry name" value="EMBRYOGENESIS ABUNDANT (LEA) HYDROXYPROLINE-RICH GLYCOPROTEIN FAMILY PROTEIN, PUTATIVE-RELATED"/>
    <property type="match status" value="1"/>
</dbReference>
<dbReference type="OMA" id="HVESEGW"/>
<dbReference type="OrthoDB" id="413520at2759"/>
<protein>
    <submittedName>
        <fullName evidence="4">Late embryogenesis abundant (LEA) hydroxyproline-rich glycoprotein family protein, putative</fullName>
    </submittedName>
</protein>
<keyword evidence="6" id="KW-1185">Reference proteome</keyword>
<keyword evidence="3" id="KW-0812">Transmembrane</keyword>
<dbReference type="EnsemblPlants" id="AES86643">
    <property type="protein sequence ID" value="AES86643"/>
    <property type="gene ID" value="MTR_4g012450"/>
</dbReference>
<proteinExistence type="predicted"/>
<evidence type="ECO:0000313" key="5">
    <source>
        <dbReference type="EnsemblPlants" id="AES86643"/>
    </source>
</evidence>
<dbReference type="GO" id="GO:0098542">
    <property type="term" value="P:defense response to other organism"/>
    <property type="evidence" value="ECO:0007669"/>
    <property type="project" value="InterPro"/>
</dbReference>
<organism evidence="4 6">
    <name type="scientific">Medicago truncatula</name>
    <name type="common">Barrel medic</name>
    <name type="synonym">Medicago tribuloides</name>
    <dbReference type="NCBI Taxonomy" id="3880"/>
    <lineage>
        <taxon>Eukaryota</taxon>
        <taxon>Viridiplantae</taxon>
        <taxon>Streptophyta</taxon>
        <taxon>Embryophyta</taxon>
        <taxon>Tracheophyta</taxon>
        <taxon>Spermatophyta</taxon>
        <taxon>Magnoliopsida</taxon>
        <taxon>eudicotyledons</taxon>
        <taxon>Gunneridae</taxon>
        <taxon>Pentapetalae</taxon>
        <taxon>rosids</taxon>
        <taxon>fabids</taxon>
        <taxon>Fabales</taxon>
        <taxon>Fabaceae</taxon>
        <taxon>Papilionoideae</taxon>
        <taxon>50 kb inversion clade</taxon>
        <taxon>NPAAA clade</taxon>
        <taxon>Hologalegina</taxon>
        <taxon>IRL clade</taxon>
        <taxon>Trifolieae</taxon>
        <taxon>Medicago</taxon>
    </lineage>
</organism>
<reference evidence="4 6" key="1">
    <citation type="journal article" date="2011" name="Nature">
        <title>The Medicago genome provides insight into the evolution of rhizobial symbioses.</title>
        <authorList>
            <person name="Young N.D."/>
            <person name="Debelle F."/>
            <person name="Oldroyd G.E."/>
            <person name="Geurts R."/>
            <person name="Cannon S.B."/>
            <person name="Udvardi M.K."/>
            <person name="Benedito V.A."/>
            <person name="Mayer K.F."/>
            <person name="Gouzy J."/>
            <person name="Schoof H."/>
            <person name="Van de Peer Y."/>
            <person name="Proost S."/>
            <person name="Cook D.R."/>
            <person name="Meyers B.C."/>
            <person name="Spannagl M."/>
            <person name="Cheung F."/>
            <person name="De Mita S."/>
            <person name="Krishnakumar V."/>
            <person name="Gundlach H."/>
            <person name="Zhou S."/>
            <person name="Mudge J."/>
            <person name="Bharti A.K."/>
            <person name="Murray J.D."/>
            <person name="Naoumkina M.A."/>
            <person name="Rosen B."/>
            <person name="Silverstein K.A."/>
            <person name="Tang H."/>
            <person name="Rombauts S."/>
            <person name="Zhao P.X."/>
            <person name="Zhou P."/>
            <person name="Barbe V."/>
            <person name="Bardou P."/>
            <person name="Bechner M."/>
            <person name="Bellec A."/>
            <person name="Berger A."/>
            <person name="Berges H."/>
            <person name="Bidwell S."/>
            <person name="Bisseling T."/>
            <person name="Choisne N."/>
            <person name="Couloux A."/>
            <person name="Denny R."/>
            <person name="Deshpande S."/>
            <person name="Dai X."/>
            <person name="Doyle J.J."/>
            <person name="Dudez A.M."/>
            <person name="Farmer A.D."/>
            <person name="Fouteau S."/>
            <person name="Franken C."/>
            <person name="Gibelin C."/>
            <person name="Gish J."/>
            <person name="Goldstein S."/>
            <person name="Gonzalez A.J."/>
            <person name="Green P.J."/>
            <person name="Hallab A."/>
            <person name="Hartog M."/>
            <person name="Hua A."/>
            <person name="Humphray S.J."/>
            <person name="Jeong D.H."/>
            <person name="Jing Y."/>
            <person name="Jocker A."/>
            <person name="Kenton S.M."/>
            <person name="Kim D.J."/>
            <person name="Klee K."/>
            <person name="Lai H."/>
            <person name="Lang C."/>
            <person name="Lin S."/>
            <person name="Macmil S.L."/>
            <person name="Magdelenat G."/>
            <person name="Matthews L."/>
            <person name="McCorrison J."/>
            <person name="Monaghan E.L."/>
            <person name="Mun J.H."/>
            <person name="Najar F.Z."/>
            <person name="Nicholson C."/>
            <person name="Noirot C."/>
            <person name="O'Bleness M."/>
            <person name="Paule C.R."/>
            <person name="Poulain J."/>
            <person name="Prion F."/>
            <person name="Qin B."/>
            <person name="Qu C."/>
            <person name="Retzel E.F."/>
            <person name="Riddle C."/>
            <person name="Sallet E."/>
            <person name="Samain S."/>
            <person name="Samson N."/>
            <person name="Sanders I."/>
            <person name="Saurat O."/>
            <person name="Scarpelli C."/>
            <person name="Schiex T."/>
            <person name="Segurens B."/>
            <person name="Severin A.J."/>
            <person name="Sherrier D.J."/>
            <person name="Shi R."/>
            <person name="Sims S."/>
            <person name="Singer S.R."/>
            <person name="Sinharoy S."/>
            <person name="Sterck L."/>
            <person name="Viollet A."/>
            <person name="Wang B.B."/>
            <person name="Wang K."/>
            <person name="Wang M."/>
            <person name="Wang X."/>
            <person name="Warfsmann J."/>
            <person name="Weissenbach J."/>
            <person name="White D.D."/>
            <person name="White J.D."/>
            <person name="Wiley G.B."/>
            <person name="Wincker P."/>
            <person name="Xing Y."/>
            <person name="Yang L."/>
            <person name="Yao Z."/>
            <person name="Ying F."/>
            <person name="Zhai J."/>
            <person name="Zhou L."/>
            <person name="Zuber A."/>
            <person name="Denarie J."/>
            <person name="Dixon R.A."/>
            <person name="May G.D."/>
            <person name="Schwartz D.C."/>
            <person name="Rogers J."/>
            <person name="Quetier F."/>
            <person name="Town C.D."/>
            <person name="Roe B.A."/>
        </authorList>
    </citation>
    <scope>NUCLEOTIDE SEQUENCE [LARGE SCALE GENOMIC DNA]</scope>
    <source>
        <strain evidence="4">A17</strain>
        <strain evidence="5 6">cv. Jemalong A17</strain>
    </source>
</reference>
<dbReference type="AlphaFoldDB" id="G7JI77"/>
<feature type="transmembrane region" description="Helical" evidence="3">
    <location>
        <begin position="20"/>
        <end position="40"/>
    </location>
</feature>
<dbReference type="STRING" id="3880.G7JI77"/>
<dbReference type="InterPro" id="IPR044839">
    <property type="entry name" value="NDR1-like"/>
</dbReference>
<reference evidence="5" key="3">
    <citation type="submission" date="2015-04" db="UniProtKB">
        <authorList>
            <consortium name="EnsemblPlants"/>
        </authorList>
    </citation>
    <scope>IDENTIFICATION</scope>
    <source>
        <strain evidence="5">cv. Jemalong A17</strain>
    </source>
</reference>
<dbReference type="GO" id="GO:0016020">
    <property type="term" value="C:membrane"/>
    <property type="evidence" value="ECO:0007669"/>
    <property type="project" value="UniProtKB-SubCell"/>
</dbReference>
<dbReference type="PANTHER" id="PTHR31234">
    <property type="entry name" value="LATE EMBRYOGENESIS ABUNDANT (LEA) HYDROXYPROLINE-RICH GLYCOPROTEIN FAMILY"/>
    <property type="match status" value="1"/>
</dbReference>
<dbReference type="PaxDb" id="3880-AES86643"/>
<gene>
    <name evidence="5" type="primary">11422449</name>
    <name evidence="4" type="ordered locus">MTR_4g012450</name>
</gene>
<dbReference type="eggNOG" id="ENOG502S0SZ">
    <property type="taxonomic scope" value="Eukaryota"/>
</dbReference>
<accession>G7JI77</accession>
<keyword evidence="3" id="KW-1133">Transmembrane helix</keyword>
<evidence type="ECO:0000313" key="6">
    <source>
        <dbReference type="Proteomes" id="UP000002051"/>
    </source>
</evidence>
<dbReference type="HOGENOM" id="CLU_076461_2_0_1"/>
<name>G7JI77_MEDTR</name>
<keyword evidence="2 3" id="KW-0472">Membrane</keyword>
<evidence type="ECO:0000256" key="2">
    <source>
        <dbReference type="ARBA" id="ARBA00023136"/>
    </source>
</evidence>
<evidence type="ECO:0000256" key="1">
    <source>
        <dbReference type="ARBA" id="ARBA00004370"/>
    </source>
</evidence>
<dbReference type="Proteomes" id="UP000002051">
    <property type="component" value="Chromosome 4"/>
</dbReference>
<dbReference type="EMBL" id="CM001220">
    <property type="protein sequence ID" value="AES86643.1"/>
    <property type="molecule type" value="Genomic_DNA"/>
</dbReference>
<sequence>MTYSKQNTQNYLVIPRCCVFLLWIVVLALCITALFFLWPLNPEIEMESLIVKRAKVHPLPPLSVDVSLSVTVKIHNKVLYWMELAEVDVGIKYRGHKLGHVETRGWHVKGWGSEHVFGELEFGGLPSPDVAHLMQDLAKKRVHFHTAVGVVGNLGLFAFHFPKIFKVKLSCEVLVNTKNHTIVHQHCVEKVKLKKPL</sequence>
<evidence type="ECO:0000256" key="3">
    <source>
        <dbReference type="SAM" id="Phobius"/>
    </source>
</evidence>
<evidence type="ECO:0000313" key="4">
    <source>
        <dbReference type="EMBL" id="AES86643.1"/>
    </source>
</evidence>
<reference evidence="4 6" key="2">
    <citation type="journal article" date="2014" name="BMC Genomics">
        <title>An improved genome release (version Mt4.0) for the model legume Medicago truncatula.</title>
        <authorList>
            <person name="Tang H."/>
            <person name="Krishnakumar V."/>
            <person name="Bidwell S."/>
            <person name="Rosen B."/>
            <person name="Chan A."/>
            <person name="Zhou S."/>
            <person name="Gentzbittel L."/>
            <person name="Childs K.L."/>
            <person name="Yandell M."/>
            <person name="Gundlach H."/>
            <person name="Mayer K.F."/>
            <person name="Schwartz D.C."/>
            <person name="Town C.D."/>
        </authorList>
    </citation>
    <scope>GENOME REANNOTATION</scope>
    <source>
        <strain evidence="5 6">cv. Jemalong A17</strain>
    </source>
</reference>
<comment type="subcellular location">
    <subcellularLocation>
        <location evidence="1">Membrane</location>
    </subcellularLocation>
</comment>